<reference evidence="3 4" key="1">
    <citation type="journal article" date="2005" name="Genome Res.">
        <title>Complete genome sequence of the hyperthermophilic archaeon Thermococcus kodakaraensis KOD1 and comparison with Pyrococcus genomes.</title>
        <authorList>
            <person name="Fukui T."/>
            <person name="Atomi H."/>
            <person name="Kanai T."/>
            <person name="Matsumi R."/>
            <person name="Fujiwara S."/>
            <person name="Imanaka T."/>
        </authorList>
    </citation>
    <scope>NUCLEOTIDE SEQUENCE [LARGE SCALE GENOMIC DNA]</scope>
    <source>
        <strain evidence="4">ATCC BAA-918 / JCM 12380 / KOD1</strain>
    </source>
</reference>
<dbReference type="EnsemblBacteria" id="BAD85912">
    <property type="protein sequence ID" value="BAD85912"/>
    <property type="gene ID" value="TK1723"/>
</dbReference>
<dbReference type="RefSeq" id="WP_011250674.1">
    <property type="nucleotide sequence ID" value="NC_006624.1"/>
</dbReference>
<dbReference type="KEGG" id="tko:TK1723"/>
<sequence length="388" mass="44457">MRIPQRALFIANGIGAENGKPGISGGDIRWIEIAKKWQEMGIEIHVLTQDAGIELCKRVGLTAEFHRMKMPSEYSIRGYLLRALNSFRIPQELMRFEGIIYASTEHWYDVIPGALIKRKNPQNRFAIVAHWVAPLIRKGTSAINSILFYINQRVGYFVGKRYSDVFLAVSKPTGNDLKRIGIPESKIRVVEAGVDYERIRQISSKIKEKQFDGVFMKRFDGTKGVFDVVEIWEHVVSEIPDAKLILIGHGTKTNVNKLERMIKDKKLEENVKILGPIYDFEEKFKTLAKSKVFLLPSYEENWAIVIGEAMAAGLPVVCYDLPEIRPIWKDNVIWIPRGNKKEFAKKVVELLENENVGKRVGENGARFVKRYDWRKIAGKELMIIQRGV</sequence>
<evidence type="ECO:0000259" key="2">
    <source>
        <dbReference type="Pfam" id="PF13439"/>
    </source>
</evidence>
<dbReference type="InParanoid" id="Q5JJ21"/>
<dbReference type="PATRIC" id="fig|69014.16.peg.1681"/>
<dbReference type="Proteomes" id="UP000000536">
    <property type="component" value="Chromosome"/>
</dbReference>
<dbReference type="PANTHER" id="PTHR12526:SF630">
    <property type="entry name" value="GLYCOSYLTRANSFERASE"/>
    <property type="match status" value="1"/>
</dbReference>
<keyword evidence="4" id="KW-1185">Reference proteome</keyword>
<dbReference type="AlphaFoldDB" id="Q5JJ21"/>
<dbReference type="Pfam" id="PF00534">
    <property type="entry name" value="Glycos_transf_1"/>
    <property type="match status" value="1"/>
</dbReference>
<dbReference type="Gene3D" id="3.40.50.2000">
    <property type="entry name" value="Glycogen Phosphorylase B"/>
    <property type="match status" value="2"/>
</dbReference>
<dbReference type="GO" id="GO:0016757">
    <property type="term" value="F:glycosyltransferase activity"/>
    <property type="evidence" value="ECO:0007669"/>
    <property type="project" value="InterPro"/>
</dbReference>
<dbReference type="InterPro" id="IPR001296">
    <property type="entry name" value="Glyco_trans_1"/>
</dbReference>
<dbReference type="Pfam" id="PF13439">
    <property type="entry name" value="Glyco_transf_4"/>
    <property type="match status" value="1"/>
</dbReference>
<name>Q5JJ21_THEKO</name>
<dbReference type="HOGENOM" id="CLU_711012_0_0_2"/>
<dbReference type="PANTHER" id="PTHR12526">
    <property type="entry name" value="GLYCOSYLTRANSFERASE"/>
    <property type="match status" value="1"/>
</dbReference>
<dbReference type="EMBL" id="AP006878">
    <property type="protein sequence ID" value="BAD85912.1"/>
    <property type="molecule type" value="Genomic_DNA"/>
</dbReference>
<evidence type="ECO:0000259" key="1">
    <source>
        <dbReference type="Pfam" id="PF00534"/>
    </source>
</evidence>
<dbReference type="PhylomeDB" id="Q5JJ21"/>
<evidence type="ECO:0000313" key="3">
    <source>
        <dbReference type="EMBL" id="BAD85912.1"/>
    </source>
</evidence>
<dbReference type="CDD" id="cd03801">
    <property type="entry name" value="GT4_PimA-like"/>
    <property type="match status" value="1"/>
</dbReference>
<evidence type="ECO:0000313" key="4">
    <source>
        <dbReference type="Proteomes" id="UP000000536"/>
    </source>
</evidence>
<dbReference type="OrthoDB" id="132546at2157"/>
<accession>Q5JJ21</accession>
<dbReference type="eggNOG" id="arCOG01403">
    <property type="taxonomic scope" value="Archaea"/>
</dbReference>
<organism evidence="3 4">
    <name type="scientific">Thermococcus kodakarensis (strain ATCC BAA-918 / JCM 12380 / KOD1)</name>
    <name type="common">Pyrococcus kodakaraensis (strain KOD1)</name>
    <dbReference type="NCBI Taxonomy" id="69014"/>
    <lineage>
        <taxon>Archaea</taxon>
        <taxon>Methanobacteriati</taxon>
        <taxon>Methanobacteriota</taxon>
        <taxon>Thermococci</taxon>
        <taxon>Thermococcales</taxon>
        <taxon>Thermococcaceae</taxon>
        <taxon>Thermococcus</taxon>
    </lineage>
</organism>
<dbReference type="CAZy" id="GT4">
    <property type="family name" value="Glycosyltransferase Family 4"/>
</dbReference>
<protein>
    <submittedName>
        <fullName evidence="3">Glycosyltransferase, family 4</fullName>
    </submittedName>
</protein>
<feature type="domain" description="Glycosyltransferase subfamily 4-like N-terminal" evidence="2">
    <location>
        <begin position="25"/>
        <end position="198"/>
    </location>
</feature>
<dbReference type="InterPro" id="IPR028098">
    <property type="entry name" value="Glyco_trans_4-like_N"/>
</dbReference>
<dbReference type="GeneID" id="78448254"/>
<dbReference type="SUPFAM" id="SSF53756">
    <property type="entry name" value="UDP-Glycosyltransferase/glycogen phosphorylase"/>
    <property type="match status" value="1"/>
</dbReference>
<dbReference type="STRING" id="69014.TK1723"/>
<proteinExistence type="predicted"/>
<feature type="domain" description="Glycosyl transferase family 1" evidence="1">
    <location>
        <begin position="203"/>
        <end position="365"/>
    </location>
</feature>
<gene>
    <name evidence="3" type="ordered locus">TK1723</name>
</gene>